<dbReference type="VEuPathDB" id="VectorBase:HLOH_055019"/>
<reference evidence="2 3" key="1">
    <citation type="journal article" date="2020" name="Cell">
        <title>Large-Scale Comparative Analyses of Tick Genomes Elucidate Their Genetic Diversity and Vector Capacities.</title>
        <authorList>
            <consortium name="Tick Genome and Microbiome Consortium (TIGMIC)"/>
            <person name="Jia N."/>
            <person name="Wang J."/>
            <person name="Shi W."/>
            <person name="Du L."/>
            <person name="Sun Y."/>
            <person name="Zhan W."/>
            <person name="Jiang J.F."/>
            <person name="Wang Q."/>
            <person name="Zhang B."/>
            <person name="Ji P."/>
            <person name="Bell-Sakyi L."/>
            <person name="Cui X.M."/>
            <person name="Yuan T.T."/>
            <person name="Jiang B.G."/>
            <person name="Yang W.F."/>
            <person name="Lam T.T."/>
            <person name="Chang Q.C."/>
            <person name="Ding S.J."/>
            <person name="Wang X.J."/>
            <person name="Zhu J.G."/>
            <person name="Ruan X.D."/>
            <person name="Zhao L."/>
            <person name="Wei J.T."/>
            <person name="Ye R.Z."/>
            <person name="Que T.C."/>
            <person name="Du C.H."/>
            <person name="Zhou Y.H."/>
            <person name="Cheng J.X."/>
            <person name="Dai P.F."/>
            <person name="Guo W.B."/>
            <person name="Han X.H."/>
            <person name="Huang E.J."/>
            <person name="Li L.F."/>
            <person name="Wei W."/>
            <person name="Gao Y.C."/>
            <person name="Liu J.Z."/>
            <person name="Shao H.Z."/>
            <person name="Wang X."/>
            <person name="Wang C.C."/>
            <person name="Yang T.C."/>
            <person name="Huo Q.B."/>
            <person name="Li W."/>
            <person name="Chen H.Y."/>
            <person name="Chen S.E."/>
            <person name="Zhou L.G."/>
            <person name="Ni X.B."/>
            <person name="Tian J.H."/>
            <person name="Sheng Y."/>
            <person name="Liu T."/>
            <person name="Pan Y.S."/>
            <person name="Xia L.Y."/>
            <person name="Li J."/>
            <person name="Zhao F."/>
            <person name="Cao W.C."/>
        </authorList>
    </citation>
    <scope>NUCLEOTIDE SEQUENCE [LARGE SCALE GENOMIC DNA]</scope>
    <source>
        <strain evidence="2">HaeL-2018</strain>
    </source>
</reference>
<evidence type="ECO:0000313" key="2">
    <source>
        <dbReference type="EMBL" id="KAH9364829.1"/>
    </source>
</evidence>
<comment type="caution">
    <text evidence="2">The sequence shown here is derived from an EMBL/GenBank/DDBJ whole genome shotgun (WGS) entry which is preliminary data.</text>
</comment>
<dbReference type="Proteomes" id="UP000821853">
    <property type="component" value="Chromosome 10"/>
</dbReference>
<evidence type="ECO:0000259" key="1">
    <source>
        <dbReference type="Pfam" id="PF13966"/>
    </source>
</evidence>
<organism evidence="2 3">
    <name type="scientific">Haemaphysalis longicornis</name>
    <name type="common">Bush tick</name>
    <dbReference type="NCBI Taxonomy" id="44386"/>
    <lineage>
        <taxon>Eukaryota</taxon>
        <taxon>Metazoa</taxon>
        <taxon>Ecdysozoa</taxon>
        <taxon>Arthropoda</taxon>
        <taxon>Chelicerata</taxon>
        <taxon>Arachnida</taxon>
        <taxon>Acari</taxon>
        <taxon>Parasitiformes</taxon>
        <taxon>Ixodida</taxon>
        <taxon>Ixodoidea</taxon>
        <taxon>Ixodidae</taxon>
        <taxon>Haemaphysalinae</taxon>
        <taxon>Haemaphysalis</taxon>
    </lineage>
</organism>
<gene>
    <name evidence="2" type="ORF">HPB48_011155</name>
</gene>
<accession>A0A9J6FP72</accession>
<dbReference type="Pfam" id="PF13966">
    <property type="entry name" value="zf-RVT"/>
    <property type="match status" value="1"/>
</dbReference>
<dbReference type="AlphaFoldDB" id="A0A9J6FP72"/>
<evidence type="ECO:0000313" key="3">
    <source>
        <dbReference type="Proteomes" id="UP000821853"/>
    </source>
</evidence>
<keyword evidence="3" id="KW-1185">Reference proteome</keyword>
<dbReference type="InterPro" id="IPR026960">
    <property type="entry name" value="RVT-Znf"/>
</dbReference>
<dbReference type="EMBL" id="JABSTR010000002">
    <property type="protein sequence ID" value="KAH9364829.1"/>
    <property type="molecule type" value="Genomic_DNA"/>
</dbReference>
<feature type="domain" description="Reverse transcriptase zinc-binding" evidence="1">
    <location>
        <begin position="20"/>
        <end position="91"/>
    </location>
</feature>
<proteinExistence type="predicted"/>
<name>A0A9J6FP72_HAELO</name>
<protein>
    <recommendedName>
        <fullName evidence="1">Reverse transcriptase zinc-binding domain-containing protein</fullName>
    </recommendedName>
</protein>
<sequence length="164" mass="18399">MRNVELAQKLDGANSDNFGTKQKNFPRRTLFNANVPREAQDVTWKFGWSVLPTRTVLKKWGTTSTDKCVHCNQRESNEHALIQRTVAKTFWLIVSRAYRQLLIQDFLEGGRCPRSPLAALVITIGFHALYCCQASASPAKSVEHTDPYAPDANRKPGSRAILLG</sequence>